<dbReference type="GO" id="GO:0005829">
    <property type="term" value="C:cytosol"/>
    <property type="evidence" value="ECO:0007669"/>
    <property type="project" value="TreeGrafter"/>
</dbReference>
<feature type="domain" description="USP" evidence="4">
    <location>
        <begin position="56"/>
        <end position="781"/>
    </location>
</feature>
<dbReference type="InParanoid" id="A3LUI2"/>
<dbReference type="InterPro" id="IPR018200">
    <property type="entry name" value="USP_CS"/>
</dbReference>
<dbReference type="GO" id="GO:0016579">
    <property type="term" value="P:protein deubiquitination"/>
    <property type="evidence" value="ECO:0007669"/>
    <property type="project" value="InterPro"/>
</dbReference>
<feature type="transmembrane region" description="Helical" evidence="3">
    <location>
        <begin position="20"/>
        <end position="41"/>
    </location>
</feature>
<protein>
    <recommendedName>
        <fullName evidence="4">USP domain-containing protein</fullName>
    </recommendedName>
</protein>
<feature type="compositionally biased region" description="Basic and acidic residues" evidence="2">
    <location>
        <begin position="461"/>
        <end position="470"/>
    </location>
</feature>
<feature type="compositionally biased region" description="Polar residues" evidence="2">
    <location>
        <begin position="508"/>
        <end position="537"/>
    </location>
</feature>
<name>A3LUI2_PICST</name>
<dbReference type="Pfam" id="PF00443">
    <property type="entry name" value="UCH"/>
    <property type="match status" value="1"/>
</dbReference>
<evidence type="ECO:0000256" key="2">
    <source>
        <dbReference type="SAM" id="MobiDB-lite"/>
    </source>
</evidence>
<dbReference type="PROSITE" id="PS50235">
    <property type="entry name" value="USP_3"/>
    <property type="match status" value="1"/>
</dbReference>
<evidence type="ECO:0000313" key="5">
    <source>
        <dbReference type="EMBL" id="ABN66241.2"/>
    </source>
</evidence>
<evidence type="ECO:0000256" key="1">
    <source>
        <dbReference type="SAM" id="Coils"/>
    </source>
</evidence>
<dbReference type="STRING" id="322104.A3LUI2"/>
<accession>A3LUI2</accession>
<dbReference type="eggNOG" id="ENOG502QSIQ">
    <property type="taxonomic scope" value="Eukaryota"/>
</dbReference>
<gene>
    <name evidence="5" type="ORF">PICST_59020</name>
</gene>
<dbReference type="InterPro" id="IPR001394">
    <property type="entry name" value="Peptidase_C19_UCH"/>
</dbReference>
<keyword evidence="1" id="KW-0175">Coiled coil</keyword>
<feature type="compositionally biased region" description="Low complexity" evidence="2">
    <location>
        <begin position="653"/>
        <end position="662"/>
    </location>
</feature>
<dbReference type="Gene3D" id="3.90.70.10">
    <property type="entry name" value="Cysteine proteinases"/>
    <property type="match status" value="1"/>
</dbReference>
<dbReference type="GeneID" id="4838505"/>
<evidence type="ECO:0000256" key="3">
    <source>
        <dbReference type="SAM" id="Phobius"/>
    </source>
</evidence>
<dbReference type="EMBL" id="CP000498">
    <property type="protein sequence ID" value="ABN66241.2"/>
    <property type="molecule type" value="Genomic_DNA"/>
</dbReference>
<keyword evidence="3" id="KW-0812">Transmembrane</keyword>
<dbReference type="SUPFAM" id="SSF54001">
    <property type="entry name" value="Cysteine proteinases"/>
    <property type="match status" value="1"/>
</dbReference>
<feature type="coiled-coil region" evidence="1">
    <location>
        <begin position="413"/>
        <end position="440"/>
    </location>
</feature>
<organism evidence="5 6">
    <name type="scientific">Scheffersomyces stipitis (strain ATCC 58785 / CBS 6054 / NBRC 10063 / NRRL Y-11545)</name>
    <name type="common">Yeast</name>
    <name type="synonym">Pichia stipitis</name>
    <dbReference type="NCBI Taxonomy" id="322104"/>
    <lineage>
        <taxon>Eukaryota</taxon>
        <taxon>Fungi</taxon>
        <taxon>Dikarya</taxon>
        <taxon>Ascomycota</taxon>
        <taxon>Saccharomycotina</taxon>
        <taxon>Pichiomycetes</taxon>
        <taxon>Debaryomycetaceae</taxon>
        <taxon>Scheffersomyces</taxon>
    </lineage>
</organism>
<dbReference type="GO" id="GO:0004843">
    <property type="term" value="F:cysteine-type deubiquitinase activity"/>
    <property type="evidence" value="ECO:0007669"/>
    <property type="project" value="InterPro"/>
</dbReference>
<dbReference type="RefSeq" id="XP_001384270.2">
    <property type="nucleotide sequence ID" value="XM_001384233.1"/>
</dbReference>
<dbReference type="HOGENOM" id="CLU_023181_0_0_1"/>
<keyword evidence="3" id="KW-1133">Transmembrane helix</keyword>
<feature type="region of interest" description="Disordered" evidence="2">
    <location>
        <begin position="448"/>
        <end position="543"/>
    </location>
</feature>
<dbReference type="AlphaFoldDB" id="A3LUI2"/>
<evidence type="ECO:0000259" key="4">
    <source>
        <dbReference type="PROSITE" id="PS50235"/>
    </source>
</evidence>
<dbReference type="PANTHER" id="PTHR24006">
    <property type="entry name" value="UBIQUITIN CARBOXYL-TERMINAL HYDROLASE"/>
    <property type="match status" value="1"/>
</dbReference>
<dbReference type="InterPro" id="IPR050164">
    <property type="entry name" value="Peptidase_C19"/>
</dbReference>
<dbReference type="InterPro" id="IPR028889">
    <property type="entry name" value="USP"/>
</dbReference>
<dbReference type="GO" id="GO:0005634">
    <property type="term" value="C:nucleus"/>
    <property type="evidence" value="ECO:0007669"/>
    <property type="project" value="TreeGrafter"/>
</dbReference>
<feature type="non-terminal residue" evidence="5">
    <location>
        <position position="1"/>
    </location>
</feature>
<reference evidence="5 6" key="1">
    <citation type="journal article" date="2007" name="Nat. Biotechnol.">
        <title>Genome sequence of the lignocellulose-bioconverting and xylose-fermenting yeast Pichia stipitis.</title>
        <authorList>
            <person name="Jeffries T.W."/>
            <person name="Grigoriev I.V."/>
            <person name="Grimwood J."/>
            <person name="Laplaza J.M."/>
            <person name="Aerts A."/>
            <person name="Salamov A."/>
            <person name="Schmutz J."/>
            <person name="Lindquist E."/>
            <person name="Dehal P."/>
            <person name="Shapiro H."/>
            <person name="Jin Y.S."/>
            <person name="Passoth V."/>
            <person name="Richardson P.M."/>
        </authorList>
    </citation>
    <scope>NUCLEOTIDE SEQUENCE [LARGE SCALE GENOMIC DNA]</scope>
    <source>
        <strain evidence="6">ATCC 58785 / CBS 6054 / NBRC 10063 / NRRL Y-11545</strain>
    </source>
</reference>
<dbReference type="Proteomes" id="UP000002258">
    <property type="component" value="Chromosome 4"/>
</dbReference>
<proteinExistence type="predicted"/>
<dbReference type="OrthoDB" id="2248014at2759"/>
<feature type="compositionally biased region" description="Polar residues" evidence="2">
    <location>
        <begin position="627"/>
        <end position="644"/>
    </location>
</feature>
<dbReference type="InterPro" id="IPR038765">
    <property type="entry name" value="Papain-like_cys_pep_sf"/>
</dbReference>
<keyword evidence="6" id="KW-1185">Reference proteome</keyword>
<keyword evidence="3" id="KW-0472">Membrane</keyword>
<dbReference type="FunCoup" id="A3LUI2">
    <property type="interactions" value="37"/>
</dbReference>
<evidence type="ECO:0000313" key="6">
    <source>
        <dbReference type="Proteomes" id="UP000002258"/>
    </source>
</evidence>
<feature type="compositionally biased region" description="Acidic residues" evidence="2">
    <location>
        <begin position="487"/>
        <end position="498"/>
    </location>
</feature>
<sequence length="792" mass="89421">VSTKFVDYWRSKNTRQQHTLLASVSIAASLFYYVLSPSLPWNRSTMFAKRPDKYTTGLINLRNDCFANSSVQAYSALPGLTDYLNKFITSFNELSAFAKSKNIDINNVIHHQRLSTKNGDSSAASTSKFKNTISKFDISLHIGLADIIKKLQETQMASRTISVWTFLHVLEGIFNAKISRSQHDAHELTQLINETLENENIKIKNLHKYIKTNLHTILGSRDTPSPRDYSTLDKIQVPEFPFSGLTLSQLKCLKCLGVSTPNFAPFLMITLHTPQKSSSDIEDMLNDNKTESIEGYQCLKCRIVAIINNENHMKRTIPDQDVKHINELKKLNNNSKLCINDDLPKELEDFIRDYNVGGVNISQITSTVFRHTQILKPPKIFGVHLSRSSFNGGNATRNPCKVSFKEHLTLSIGKEYHEQLRQFQHQAEEEEEKQLESKIEVTAAHVLTRDVNDMEDEDVQREDVDVKGTEDVDVEANVVDNGTSTDDAGEENDLEDNDTSSTSTEESMQPSVSTTATMQNSSITNASDKSRTINSAPISDDQSEKLRDHFKKFKFNENDVYKYRLKAMIKHQGSHTQGHYECYKKKPLFVKDKDGNIFKLFPEIIDDFNGDTTYDVVPATSSELASVSMRTSSEGTKSSINTGHSSLDKRRSSSNSSMGSKDGNVRRRLSTMMGRRPSVFQADPEEAGIQEIVNSGSATPAELLVDEPREYFSAELASAAISKSVHDSQNSQHSDKVKMKKIPSAIKQPYWRISDSKVTEVSRSTMMLEMTSVYMLYYERVDRKQIKHSQIV</sequence>
<dbReference type="KEGG" id="pic:PICST_59020"/>
<dbReference type="PROSITE" id="PS00973">
    <property type="entry name" value="USP_2"/>
    <property type="match status" value="1"/>
</dbReference>
<dbReference type="PANTHER" id="PTHR24006:SF827">
    <property type="entry name" value="UBIQUITIN CARBOXYL-TERMINAL HYDROLASE 34"/>
    <property type="match status" value="1"/>
</dbReference>
<dbReference type="OMA" id="WTFLHEL"/>
<feature type="region of interest" description="Disordered" evidence="2">
    <location>
        <begin position="627"/>
        <end position="676"/>
    </location>
</feature>